<dbReference type="Pfam" id="PF02036">
    <property type="entry name" value="SCP2"/>
    <property type="match status" value="1"/>
</dbReference>
<dbReference type="Proteomes" id="UP001500013">
    <property type="component" value="Unassembled WGS sequence"/>
</dbReference>
<comment type="caution">
    <text evidence="2">The sequence shown here is derived from an EMBL/GenBank/DDBJ whole genome shotgun (WGS) entry which is preliminary data.</text>
</comment>
<feature type="domain" description="SCP2" evidence="1">
    <location>
        <begin position="60"/>
        <end position="150"/>
    </location>
</feature>
<accession>A0ABP5E849</accession>
<proteinExistence type="predicted"/>
<evidence type="ECO:0000259" key="1">
    <source>
        <dbReference type="Pfam" id="PF02036"/>
    </source>
</evidence>
<organism evidence="2 3">
    <name type="scientific">Terrabacter lapilli</name>
    <dbReference type="NCBI Taxonomy" id="436231"/>
    <lineage>
        <taxon>Bacteria</taxon>
        <taxon>Bacillati</taxon>
        <taxon>Actinomycetota</taxon>
        <taxon>Actinomycetes</taxon>
        <taxon>Micrococcales</taxon>
        <taxon>Intrasporangiaceae</taxon>
        <taxon>Terrabacter</taxon>
    </lineage>
</organism>
<sequence length="155" mass="16937">MSGVDFSTASPDQIAAVEPAEFVRIVRRMSDKQVDQVMASPNRGLIIEAIFRRMPGLFRPDRARGVTATTHWSITGRPEGGTDDWTVRLADGTCTCTPGHDGEPTVSLTMAPVDFTKVVTRRGNPTMMFMTGRIKATGDLALARRIAGFFEIPKP</sequence>
<protein>
    <submittedName>
        <fullName evidence="2">SCP2 sterol-binding domain-containing protein</fullName>
    </submittedName>
</protein>
<dbReference type="EMBL" id="BAAAPU010000011">
    <property type="protein sequence ID" value="GAA1992544.1"/>
    <property type="molecule type" value="Genomic_DNA"/>
</dbReference>
<gene>
    <name evidence="2" type="ORF">GCM10009817_38380</name>
</gene>
<dbReference type="SUPFAM" id="SSF55718">
    <property type="entry name" value="SCP-like"/>
    <property type="match status" value="1"/>
</dbReference>
<reference evidence="3" key="1">
    <citation type="journal article" date="2019" name="Int. J. Syst. Evol. Microbiol.">
        <title>The Global Catalogue of Microorganisms (GCM) 10K type strain sequencing project: providing services to taxonomists for standard genome sequencing and annotation.</title>
        <authorList>
            <consortium name="The Broad Institute Genomics Platform"/>
            <consortium name="The Broad Institute Genome Sequencing Center for Infectious Disease"/>
            <person name="Wu L."/>
            <person name="Ma J."/>
        </authorList>
    </citation>
    <scope>NUCLEOTIDE SEQUENCE [LARGE SCALE GENOMIC DNA]</scope>
    <source>
        <strain evidence="3">JCM 15628</strain>
    </source>
</reference>
<keyword evidence="3" id="KW-1185">Reference proteome</keyword>
<dbReference type="RefSeq" id="WP_344066586.1">
    <property type="nucleotide sequence ID" value="NZ_BAAAPU010000011.1"/>
</dbReference>
<name>A0ABP5E849_9MICO</name>
<evidence type="ECO:0000313" key="2">
    <source>
        <dbReference type="EMBL" id="GAA1992544.1"/>
    </source>
</evidence>
<dbReference type="Gene3D" id="3.30.1050.10">
    <property type="entry name" value="SCP2 sterol-binding domain"/>
    <property type="match status" value="1"/>
</dbReference>
<dbReference type="InterPro" id="IPR036527">
    <property type="entry name" value="SCP2_sterol-bd_dom_sf"/>
</dbReference>
<evidence type="ECO:0000313" key="3">
    <source>
        <dbReference type="Proteomes" id="UP001500013"/>
    </source>
</evidence>
<dbReference type="InterPro" id="IPR003033">
    <property type="entry name" value="SCP2_sterol-bd_dom"/>
</dbReference>